<dbReference type="InterPro" id="IPR013103">
    <property type="entry name" value="RVT_2"/>
</dbReference>
<name>A0A438FI97_VITVI</name>
<keyword evidence="1" id="KW-0378">Hydrolase</keyword>
<dbReference type="InterPro" id="IPR054722">
    <property type="entry name" value="PolX-like_BBD"/>
</dbReference>
<evidence type="ECO:0000313" key="6">
    <source>
        <dbReference type="Proteomes" id="UP000288805"/>
    </source>
</evidence>
<feature type="domain" description="Retrovirus-related Pol polyprotein from transposon TNT 1-94-like beta-barrel" evidence="4">
    <location>
        <begin position="157"/>
        <end position="229"/>
    </location>
</feature>
<dbReference type="SUPFAM" id="SSF143456">
    <property type="entry name" value="VC0467-like"/>
    <property type="match status" value="1"/>
</dbReference>
<dbReference type="InterPro" id="IPR012337">
    <property type="entry name" value="RNaseH-like_sf"/>
</dbReference>
<feature type="region of interest" description="Disordered" evidence="2">
    <location>
        <begin position="459"/>
        <end position="481"/>
    </location>
</feature>
<proteinExistence type="predicted"/>
<dbReference type="PANTHER" id="PTHR11439:SF497">
    <property type="entry name" value="CYSTEINE-RICH RLK (RECEPTOR-LIKE PROTEIN KINASE) 8"/>
    <property type="match status" value="1"/>
</dbReference>
<dbReference type="GO" id="GO:0004190">
    <property type="term" value="F:aspartic-type endopeptidase activity"/>
    <property type="evidence" value="ECO:0007669"/>
    <property type="project" value="UniProtKB-KW"/>
</dbReference>
<dbReference type="SUPFAM" id="SSF56672">
    <property type="entry name" value="DNA/RNA polymerases"/>
    <property type="match status" value="1"/>
</dbReference>
<evidence type="ECO:0000313" key="5">
    <source>
        <dbReference type="EMBL" id="RVW59682.1"/>
    </source>
</evidence>
<feature type="domain" description="Reverse transcriptase Ty1/copia-type" evidence="3">
    <location>
        <begin position="519"/>
        <end position="683"/>
    </location>
</feature>
<evidence type="ECO:0000256" key="1">
    <source>
        <dbReference type="ARBA" id="ARBA00022750"/>
    </source>
</evidence>
<gene>
    <name evidence="5" type="primary">RE1_563</name>
    <name evidence="5" type="ORF">CK203_101034</name>
</gene>
<evidence type="ECO:0000256" key="2">
    <source>
        <dbReference type="SAM" id="MobiDB-lite"/>
    </source>
</evidence>
<accession>A0A438FI97</accession>
<dbReference type="Pfam" id="PF22936">
    <property type="entry name" value="Pol_BBD"/>
    <property type="match status" value="1"/>
</dbReference>
<protein>
    <submittedName>
        <fullName evidence="5">Retrovirus-related Pol polyprotein from transposon RE1</fullName>
    </submittedName>
</protein>
<dbReference type="InterPro" id="IPR043502">
    <property type="entry name" value="DNA/RNA_pol_sf"/>
</dbReference>
<dbReference type="Gene3D" id="3.30.420.10">
    <property type="entry name" value="Ribonuclease H-like superfamily/Ribonuclease H"/>
    <property type="match status" value="1"/>
</dbReference>
<dbReference type="Proteomes" id="UP000288805">
    <property type="component" value="Unassembled WGS sequence"/>
</dbReference>
<dbReference type="InterPro" id="IPR036397">
    <property type="entry name" value="RNaseH_sf"/>
</dbReference>
<dbReference type="SUPFAM" id="SSF53098">
    <property type="entry name" value="Ribonuclease H-like"/>
    <property type="match status" value="1"/>
</dbReference>
<feature type="compositionally biased region" description="Pro residues" evidence="2">
    <location>
        <begin position="459"/>
        <end position="468"/>
    </location>
</feature>
<dbReference type="PANTHER" id="PTHR11439">
    <property type="entry name" value="GAG-POL-RELATED RETROTRANSPOSON"/>
    <property type="match status" value="1"/>
</dbReference>
<reference evidence="5 6" key="1">
    <citation type="journal article" date="2018" name="PLoS Genet.">
        <title>Population sequencing reveals clonal diversity and ancestral inbreeding in the grapevine cultivar Chardonnay.</title>
        <authorList>
            <person name="Roach M.J."/>
            <person name="Johnson D.L."/>
            <person name="Bohlmann J."/>
            <person name="van Vuuren H.J."/>
            <person name="Jones S.J."/>
            <person name="Pretorius I.S."/>
            <person name="Schmidt S.A."/>
            <person name="Borneman A.R."/>
        </authorList>
    </citation>
    <scope>NUCLEOTIDE SEQUENCE [LARGE SCALE GENOMIC DNA]</scope>
    <source>
        <strain evidence="6">cv. Chardonnay</strain>
        <tissue evidence="5">Leaf</tissue>
    </source>
</reference>
<dbReference type="Pfam" id="PF07727">
    <property type="entry name" value="RVT_2"/>
    <property type="match status" value="1"/>
</dbReference>
<organism evidence="5 6">
    <name type="scientific">Vitis vinifera</name>
    <name type="common">Grape</name>
    <dbReference type="NCBI Taxonomy" id="29760"/>
    <lineage>
        <taxon>Eukaryota</taxon>
        <taxon>Viridiplantae</taxon>
        <taxon>Streptophyta</taxon>
        <taxon>Embryophyta</taxon>
        <taxon>Tracheophyta</taxon>
        <taxon>Spermatophyta</taxon>
        <taxon>Magnoliopsida</taxon>
        <taxon>eudicotyledons</taxon>
        <taxon>Gunneridae</taxon>
        <taxon>Pentapetalae</taxon>
        <taxon>rosids</taxon>
        <taxon>Vitales</taxon>
        <taxon>Vitaceae</taxon>
        <taxon>Viteae</taxon>
        <taxon>Vitis</taxon>
    </lineage>
</organism>
<keyword evidence="1" id="KW-0645">Protease</keyword>
<dbReference type="EMBL" id="QGNW01000881">
    <property type="protein sequence ID" value="RVW59682.1"/>
    <property type="molecule type" value="Genomic_DNA"/>
</dbReference>
<dbReference type="Gene3D" id="3.40.1740.10">
    <property type="entry name" value="VC0467-like"/>
    <property type="match status" value="1"/>
</dbReference>
<dbReference type="GO" id="GO:0003676">
    <property type="term" value="F:nucleic acid binding"/>
    <property type="evidence" value="ECO:0007669"/>
    <property type="project" value="InterPro"/>
</dbReference>
<evidence type="ECO:0000259" key="3">
    <source>
        <dbReference type="Pfam" id="PF07727"/>
    </source>
</evidence>
<evidence type="ECO:0000259" key="4">
    <source>
        <dbReference type="Pfam" id="PF22936"/>
    </source>
</evidence>
<keyword evidence="1" id="KW-0064">Aspartyl protease</keyword>
<dbReference type="CDD" id="cd09272">
    <property type="entry name" value="RNase_HI_RT_Ty1"/>
    <property type="match status" value="1"/>
</dbReference>
<sequence>MGQQRRKNCFLAIGSIEPHMVNNLCCFTTAKEMWEYLRRIYNQDNNARSEYLSIVHAKVPQAALSALQDVHAESQRDQYLMKLRSEFETTRAGQAFHVDVQIPPVASDLSQNVASTSIGPAGINQLGLTPEMVQQMIMSAFSAFGLQGKSWKLTPSWFVDSGASNHMTGSTDMLHGICTYEGAQHIQIANGCTLPITAVGTLGHGFSDVFVSLGLSTNLISVGQLVDANCDVHFSCGGCIVWDQVSGTMITNGPKVGRLFPLHFSIPSLMSLACTTVANKSELVLRPCILIQGESICLTIFRTTYYRRGSFLNALAPTPHRKGMAECKNRHLLYVVRTLLIESSVPSKFWVEALSTAIYLINHLPMQTLQYDSPYLHLFGNHPEYQSLHTFGCVCFVHLPPIERHKLTAQSARCAFMGHLFSQSDLAMLPNFDDVSHVVERFKLGFVYQQCCPCPTTPLPATDSPPDPVDSEPQRSSRVTRPSDRHLFKLVGNELCKKSFRHYKTIALGILCFVLLMALLQMDVKNAFLHGDLKEDIYMTPPQGLFSTPSSDVCHLKRSLYGLKQALCAWFDKFHSTLLDFHFVQSNFDSSLFLRKTAIGIVVLLVYVDDIVITGTDSQLIEQLQQHLKASFHMKDLGHLQYFLGLKVQTTLEGTYLHQHKYTQEVITLAGLQDENLVLTPLEVSQFMQAPRHLHLLVVRRIIRYLKGTSECGLFFPVGSSLLLAGYSDADWAGCADTRRSVIGWCMFLGNALISWKSKKQARVSKSSTKSEYCAMSCACFEIVWLRGLLAEGFPQLQPTPLHADNMSAIQIAANPVFHEQTKYVEVDCHSIREAFDGGVITLPHISTVLQTADVFTKALPQHRRLPQLEPKPIEACGILWTKAEKKIRNQNLFKEASPTIIHEEAPVAKEKQHEVLLKNRNPKRAYKYNRIRSYTSSRSHEAAYHVVVGSILVATDKLLDAHPFDKSTILIVKADQATGFHGLIINKHINWESLNELAEGVDHLKGAPLSFGGPVVKRGKPLVALTRRVFKDQHPEVLPGVYFLDQSATLFDEIAEGAWNITDDNMGQLDWPLRVLVRMRDLIQVEGAQAVRGRYKRAWVEAKRKEQ</sequence>
<comment type="caution">
    <text evidence="5">The sequence shown here is derived from an EMBL/GenBank/DDBJ whole genome shotgun (WGS) entry which is preliminary data.</text>
</comment>
<dbReference type="AlphaFoldDB" id="A0A438FI97"/>